<keyword evidence="1" id="KW-0732">Signal</keyword>
<evidence type="ECO:0000256" key="1">
    <source>
        <dbReference type="SAM" id="SignalP"/>
    </source>
</evidence>
<dbReference type="EMBL" id="BMFQ01000002">
    <property type="protein sequence ID" value="GGG44423.1"/>
    <property type="molecule type" value="Genomic_DNA"/>
</dbReference>
<keyword evidence="3" id="KW-1185">Reference proteome</keyword>
<proteinExistence type="predicted"/>
<reference evidence="2" key="1">
    <citation type="journal article" date="2014" name="Int. J. Syst. Evol. Microbiol.">
        <title>Complete genome sequence of Corynebacterium casei LMG S-19264T (=DSM 44701T), isolated from a smear-ripened cheese.</title>
        <authorList>
            <consortium name="US DOE Joint Genome Institute (JGI-PGF)"/>
            <person name="Walter F."/>
            <person name="Albersmeier A."/>
            <person name="Kalinowski J."/>
            <person name="Ruckert C."/>
        </authorList>
    </citation>
    <scope>NUCLEOTIDE SEQUENCE</scope>
    <source>
        <strain evidence="2">CGMCC 1.12751</strain>
    </source>
</reference>
<name>A0A917GFZ2_9FLAO</name>
<organism evidence="2 3">
    <name type="scientific">Bizionia arctica</name>
    <dbReference type="NCBI Taxonomy" id="1495645"/>
    <lineage>
        <taxon>Bacteria</taxon>
        <taxon>Pseudomonadati</taxon>
        <taxon>Bacteroidota</taxon>
        <taxon>Flavobacteriia</taxon>
        <taxon>Flavobacteriales</taxon>
        <taxon>Flavobacteriaceae</taxon>
        <taxon>Bizionia</taxon>
    </lineage>
</organism>
<dbReference type="InterPro" id="IPR021655">
    <property type="entry name" value="Put_metal-bd"/>
</dbReference>
<reference evidence="2" key="2">
    <citation type="submission" date="2020-09" db="EMBL/GenBank/DDBJ databases">
        <authorList>
            <person name="Sun Q."/>
            <person name="Zhou Y."/>
        </authorList>
    </citation>
    <scope>NUCLEOTIDE SEQUENCE</scope>
    <source>
        <strain evidence="2">CGMCC 1.12751</strain>
    </source>
</reference>
<comment type="caution">
    <text evidence="2">The sequence shown here is derived from an EMBL/GenBank/DDBJ whole genome shotgun (WGS) entry which is preliminary data.</text>
</comment>
<feature type="chain" id="PRO_5037341333" evidence="1">
    <location>
        <begin position="25"/>
        <end position="220"/>
    </location>
</feature>
<protein>
    <submittedName>
        <fullName evidence="2">Uncharacterized protein</fullName>
    </submittedName>
</protein>
<feature type="signal peptide" evidence="1">
    <location>
        <begin position="1"/>
        <end position="24"/>
    </location>
</feature>
<dbReference type="Proteomes" id="UP000625976">
    <property type="component" value="Unassembled WGS sequence"/>
</dbReference>
<evidence type="ECO:0000313" key="3">
    <source>
        <dbReference type="Proteomes" id="UP000625976"/>
    </source>
</evidence>
<accession>A0A917GFZ2</accession>
<gene>
    <name evidence="2" type="ORF">GCM10010976_15010</name>
</gene>
<sequence length="220" mass="24155">MKKMKTIYLTLVCTIGMVGFNSCSSDDDNKNDDDYDVGCTELTWYQDGDQDGFGDPNNSQLSCTQPTGYISDNTDFDDANATAYPGADELCDDGIDNNGNGVVDECGVLSQISGTWTTNFGVSYTITNSTIIETTNNYTYHILVSESNYVICLNDASNPFNADLYSKFVFTNIETNTFNLCQPFYDSESQEFIENATDPTNPDDLDAGCGGFAWSLVTRD</sequence>
<dbReference type="Pfam" id="PF11617">
    <property type="entry name" value="Cu-binding_MopE"/>
    <property type="match status" value="1"/>
</dbReference>
<dbReference type="AlphaFoldDB" id="A0A917GFZ2"/>
<evidence type="ECO:0000313" key="2">
    <source>
        <dbReference type="EMBL" id="GGG44423.1"/>
    </source>
</evidence>